<proteinExistence type="inferred from homology"/>
<dbReference type="Proteomes" id="UP000290273">
    <property type="component" value="Unassembled WGS sequence"/>
</dbReference>
<dbReference type="AlphaFoldDB" id="A0A4Q0V4F9"/>
<name>A0A4Q0V4F9_CLOTA</name>
<evidence type="ECO:0000256" key="4">
    <source>
        <dbReference type="ARBA" id="ARBA00022807"/>
    </source>
</evidence>
<organism evidence="7 10">
    <name type="scientific">Clostridium tetani</name>
    <dbReference type="NCBI Taxonomy" id="1513"/>
    <lineage>
        <taxon>Bacteria</taxon>
        <taxon>Bacillati</taxon>
        <taxon>Bacillota</taxon>
        <taxon>Clostridia</taxon>
        <taxon>Eubacteriales</taxon>
        <taxon>Clostridiaceae</taxon>
        <taxon>Clostridium</taxon>
    </lineage>
</organism>
<evidence type="ECO:0000256" key="3">
    <source>
        <dbReference type="ARBA" id="ARBA00022801"/>
    </source>
</evidence>
<dbReference type="Proteomes" id="UP000290921">
    <property type="component" value="Unassembled WGS sequence"/>
</dbReference>
<comment type="caution">
    <text evidence="7">The sequence shown here is derived from an EMBL/GenBank/DDBJ whole genome shotgun (WGS) entry which is preliminary data.</text>
</comment>
<protein>
    <recommendedName>
        <fullName evidence="6">Ribosomal processing cysteine protease Prp</fullName>
    </recommendedName>
</protein>
<evidence type="ECO:0000313" key="10">
    <source>
        <dbReference type="Proteomes" id="UP000290921"/>
    </source>
</evidence>
<evidence type="ECO:0000256" key="1">
    <source>
        <dbReference type="ARBA" id="ARBA00022517"/>
    </source>
</evidence>
<dbReference type="GO" id="GO:0008234">
    <property type="term" value="F:cysteine-type peptidase activity"/>
    <property type="evidence" value="ECO:0007669"/>
    <property type="project" value="UniProtKB-KW"/>
</dbReference>
<reference evidence="9 10" key="1">
    <citation type="submission" date="2018-06" db="EMBL/GenBank/DDBJ databases">
        <title>Genome conservation of Clostridium tetani.</title>
        <authorList>
            <person name="Bruggemann H."/>
            <person name="Popoff M.R."/>
        </authorList>
    </citation>
    <scope>NUCLEOTIDE SEQUENCE [LARGE SCALE GENOMIC DNA]</scope>
    <source>
        <strain evidence="7 10">2017.061</strain>
        <strain evidence="8 9">63.05</strain>
    </source>
</reference>
<dbReference type="CDD" id="cd16332">
    <property type="entry name" value="Prp-like"/>
    <property type="match status" value="1"/>
</dbReference>
<evidence type="ECO:0000256" key="2">
    <source>
        <dbReference type="ARBA" id="ARBA00022670"/>
    </source>
</evidence>
<dbReference type="SUPFAM" id="SSF118010">
    <property type="entry name" value="TM1457-like"/>
    <property type="match status" value="1"/>
</dbReference>
<dbReference type="InterPro" id="IPR036764">
    <property type="entry name" value="Peptidase_Prp_sf"/>
</dbReference>
<keyword evidence="4" id="KW-0788">Thiol protease</keyword>
<keyword evidence="1" id="KW-0690">Ribosome biogenesis</keyword>
<keyword evidence="2 7" id="KW-0645">Protease</keyword>
<dbReference type="PANTHER" id="PTHR39178:SF1">
    <property type="entry name" value="RIBOSOMAL-PROCESSING CYSTEINE PROTEASE PRP"/>
    <property type="match status" value="1"/>
</dbReference>
<evidence type="ECO:0000313" key="8">
    <source>
        <dbReference type="EMBL" id="RXI53550.1"/>
    </source>
</evidence>
<dbReference type="GO" id="GO:0042254">
    <property type="term" value="P:ribosome biogenesis"/>
    <property type="evidence" value="ECO:0007669"/>
    <property type="project" value="UniProtKB-KW"/>
</dbReference>
<evidence type="ECO:0000256" key="6">
    <source>
        <dbReference type="ARBA" id="ARBA00044538"/>
    </source>
</evidence>
<dbReference type="EMBL" id="QMAU01000044">
    <property type="protein sequence ID" value="RXI53550.1"/>
    <property type="molecule type" value="Genomic_DNA"/>
</dbReference>
<dbReference type="Pfam" id="PF04327">
    <property type="entry name" value="Peptidase_Prp"/>
    <property type="match status" value="1"/>
</dbReference>
<dbReference type="GO" id="GO:0006508">
    <property type="term" value="P:proteolysis"/>
    <property type="evidence" value="ECO:0007669"/>
    <property type="project" value="UniProtKB-KW"/>
</dbReference>
<dbReference type="InterPro" id="IPR007422">
    <property type="entry name" value="Peptidase_Prp"/>
</dbReference>
<dbReference type="NCBIfam" id="NF011127">
    <property type="entry name" value="PRK14553.1-7"/>
    <property type="match status" value="1"/>
</dbReference>
<keyword evidence="3" id="KW-0378">Hydrolase</keyword>
<comment type="similarity">
    <text evidence="5">Belongs to the Prp family.</text>
</comment>
<dbReference type="RefSeq" id="WP_023439049.1">
    <property type="nucleotide sequence ID" value="NZ_AP026806.1"/>
</dbReference>
<gene>
    <name evidence="7" type="ORF">DP130_03810</name>
    <name evidence="8" type="ORF">DP131_11280</name>
</gene>
<evidence type="ECO:0000256" key="5">
    <source>
        <dbReference type="ARBA" id="ARBA00044503"/>
    </source>
</evidence>
<evidence type="ECO:0000313" key="7">
    <source>
        <dbReference type="EMBL" id="RXI50114.1"/>
    </source>
</evidence>
<dbReference type="PANTHER" id="PTHR39178">
    <property type="entry name" value="HYPOTHETICAL RIBOSOME-ASSOCIATED PROTEIN"/>
    <property type="match status" value="1"/>
</dbReference>
<sequence length="109" mass="12155">MIIAIFKKKCNNIISFNIEGHANSVEDGYDLVCCAVSAVSITIANGITEIAKVNSSIHMEDGFLSLNLENNSLEHINKCQMLMETMILGLKSIERNYSEYINVIIEEVE</sequence>
<evidence type="ECO:0000313" key="9">
    <source>
        <dbReference type="Proteomes" id="UP000290273"/>
    </source>
</evidence>
<dbReference type="EMBL" id="QMAP01000002">
    <property type="protein sequence ID" value="RXI50114.1"/>
    <property type="molecule type" value="Genomic_DNA"/>
</dbReference>
<dbReference type="Gene3D" id="3.30.70.1490">
    <property type="entry name" value="Cysteine protease Prp"/>
    <property type="match status" value="1"/>
</dbReference>
<accession>A0A4Q0V4F9</accession>